<name>A0A8S1ML75_9CILI</name>
<feature type="repeat" description="WD" evidence="1">
    <location>
        <begin position="268"/>
        <end position="299"/>
    </location>
</feature>
<accession>A0A8S1ML75</accession>
<dbReference type="GO" id="GO:0016226">
    <property type="term" value="P:iron-sulfur cluster assembly"/>
    <property type="evidence" value="ECO:0007669"/>
    <property type="project" value="TreeGrafter"/>
</dbReference>
<keyword evidence="1" id="KW-0853">WD repeat</keyword>
<dbReference type="OrthoDB" id="20669at2759"/>
<dbReference type="GO" id="GO:0097361">
    <property type="term" value="C:cytosolic [4Fe-4S] assembly targeting complex"/>
    <property type="evidence" value="ECO:0007669"/>
    <property type="project" value="TreeGrafter"/>
</dbReference>
<evidence type="ECO:0000256" key="1">
    <source>
        <dbReference type="PROSITE-ProRule" id="PRU00221"/>
    </source>
</evidence>
<organism evidence="2 3">
    <name type="scientific">Paramecium sonneborni</name>
    <dbReference type="NCBI Taxonomy" id="65129"/>
    <lineage>
        <taxon>Eukaryota</taxon>
        <taxon>Sar</taxon>
        <taxon>Alveolata</taxon>
        <taxon>Ciliophora</taxon>
        <taxon>Intramacronucleata</taxon>
        <taxon>Oligohymenophorea</taxon>
        <taxon>Peniculida</taxon>
        <taxon>Parameciidae</taxon>
        <taxon>Paramecium</taxon>
    </lineage>
</organism>
<gene>
    <name evidence="2" type="ORF">PSON_ATCC_30995.1.T0360265</name>
</gene>
<evidence type="ECO:0000313" key="2">
    <source>
        <dbReference type="EMBL" id="CAD8077705.1"/>
    </source>
</evidence>
<comment type="caution">
    <text evidence="2">The sequence shown here is derived from an EMBL/GenBank/DDBJ whole genome shotgun (WGS) entry which is preliminary data.</text>
</comment>
<dbReference type="PANTHER" id="PTHR19920">
    <property type="entry name" value="WD40 PROTEIN CIAO1"/>
    <property type="match status" value="1"/>
</dbReference>
<dbReference type="PANTHER" id="PTHR19920:SF0">
    <property type="entry name" value="CYTOSOLIC IRON-SULFUR PROTEIN ASSEMBLY PROTEIN CIAO1-RELATED"/>
    <property type="match status" value="1"/>
</dbReference>
<reference evidence="2" key="1">
    <citation type="submission" date="2021-01" db="EMBL/GenBank/DDBJ databases">
        <authorList>
            <consortium name="Genoscope - CEA"/>
            <person name="William W."/>
        </authorList>
    </citation>
    <scope>NUCLEOTIDE SEQUENCE</scope>
</reference>
<feature type="repeat" description="WD" evidence="1">
    <location>
        <begin position="179"/>
        <end position="210"/>
    </location>
</feature>
<dbReference type="PROSITE" id="PS50082">
    <property type="entry name" value="WD_REPEATS_2"/>
    <property type="match status" value="2"/>
</dbReference>
<sequence length="439" mass="52328">MHFKNQELYCQKCNEISKQIAERQQKEIQYINQKLNKIKDEIQENFKELFLFIPFKPLQIQNDEGDFQKKISEQIYQKKLDFKQSYLNCFRFEEVLNDLNNKVQGITEKLNMLLKEYEKMHPHNFIKKEWKLVDKKYQQEFCCCLTFNKNNSMLITGAGQKIKLWKFVQGQLNVTPTILTGHEKPVICLAQSMKQEIIISGSEDKTIRIWRKVGINVWTSTSHDLHQQCVMGMIFDEKMNQLISWSKENVIRISEIKKNYDLNQIQVMKGHTGSIDCVCLNEIETILCSSGNDKKLIIWMKNKNTEWQFQYVINNTNNDFICRMSFLNQKLVCLFWSEGIIQVFEQQNEKYIEKQEKIQLNKECDGENLFPCIYNKQQNILILKHNRYIYTLNDQLIQCCEPIDCKDCYCYGTLAEDGKYLAVWDDSQKMIFIYEYLQL</sequence>
<proteinExistence type="predicted"/>
<dbReference type="EMBL" id="CAJJDN010000036">
    <property type="protein sequence ID" value="CAD8077705.1"/>
    <property type="molecule type" value="Genomic_DNA"/>
</dbReference>
<dbReference type="Pfam" id="PF00400">
    <property type="entry name" value="WD40"/>
    <property type="match status" value="3"/>
</dbReference>
<dbReference type="InterPro" id="IPR001680">
    <property type="entry name" value="WD40_rpt"/>
</dbReference>
<dbReference type="SMART" id="SM00320">
    <property type="entry name" value="WD40"/>
    <property type="match status" value="4"/>
</dbReference>
<keyword evidence="3" id="KW-1185">Reference proteome</keyword>
<dbReference type="PROSITE" id="PS50294">
    <property type="entry name" value="WD_REPEATS_REGION"/>
    <property type="match status" value="1"/>
</dbReference>
<dbReference type="AlphaFoldDB" id="A0A8S1ML75"/>
<dbReference type="Proteomes" id="UP000692954">
    <property type="component" value="Unassembled WGS sequence"/>
</dbReference>
<protein>
    <submittedName>
        <fullName evidence="2">Uncharacterized protein</fullName>
    </submittedName>
</protein>
<evidence type="ECO:0000313" key="3">
    <source>
        <dbReference type="Proteomes" id="UP000692954"/>
    </source>
</evidence>